<protein>
    <submittedName>
        <fullName evidence="1">Uncharacterized mitochondrial protein AtMg00810-like</fullName>
    </submittedName>
</protein>
<dbReference type="EMBL" id="BKCJ010002180">
    <property type="protein sequence ID" value="GEU46811.1"/>
    <property type="molecule type" value="Genomic_DNA"/>
</dbReference>
<comment type="caution">
    <text evidence="1">The sequence shown here is derived from an EMBL/GenBank/DDBJ whole genome shotgun (WGS) entry which is preliminary data.</text>
</comment>
<proteinExistence type="predicted"/>
<dbReference type="AlphaFoldDB" id="A0A6L2KBG8"/>
<accession>A0A6L2KBG8</accession>
<reference evidence="1" key="1">
    <citation type="journal article" date="2019" name="Sci. Rep.">
        <title>Draft genome of Tanacetum cinerariifolium, the natural source of mosquito coil.</title>
        <authorList>
            <person name="Yamashiro T."/>
            <person name="Shiraishi A."/>
            <person name="Satake H."/>
            <person name="Nakayama K."/>
        </authorList>
    </citation>
    <scope>NUCLEOTIDE SEQUENCE</scope>
</reference>
<name>A0A6L2KBG8_TANCI</name>
<organism evidence="1">
    <name type="scientific">Tanacetum cinerariifolium</name>
    <name type="common">Dalmatian daisy</name>
    <name type="synonym">Chrysanthemum cinerariifolium</name>
    <dbReference type="NCBI Taxonomy" id="118510"/>
    <lineage>
        <taxon>Eukaryota</taxon>
        <taxon>Viridiplantae</taxon>
        <taxon>Streptophyta</taxon>
        <taxon>Embryophyta</taxon>
        <taxon>Tracheophyta</taxon>
        <taxon>Spermatophyta</taxon>
        <taxon>Magnoliopsida</taxon>
        <taxon>eudicotyledons</taxon>
        <taxon>Gunneridae</taxon>
        <taxon>Pentapetalae</taxon>
        <taxon>asterids</taxon>
        <taxon>campanulids</taxon>
        <taxon>Asterales</taxon>
        <taxon>Asteraceae</taxon>
        <taxon>Asteroideae</taxon>
        <taxon>Anthemideae</taxon>
        <taxon>Anthemidinae</taxon>
        <taxon>Tanacetum</taxon>
    </lineage>
</organism>
<evidence type="ECO:0000313" key="1">
    <source>
        <dbReference type="EMBL" id="GEU46811.1"/>
    </source>
</evidence>
<sequence>MWFLGCEHSLAASTKVEENEQWWGSYLGGKRKYALDLLKYADTLDIKPVATPMDLVVKLNEKDGDPLTVPTHYKTIVATVVEFETETDRILWAFDSFGPCGVKLKFCRRLSYGYAIHLCFMIDYAVWYVHFDEMDAYVTAGSLAKVAESPRLVDKMKYVFGRSRSKDESFAGLMRDLCCALRVSLSKNRRLVAELEAVGDVEGAAKFLKHMRVFIARDVVTLGELETLLVRAQVGVSLKSGFVVDIEVKE</sequence>
<gene>
    <name evidence="1" type="ORF">Tci_018789</name>
</gene>